<keyword evidence="4 6" id="KW-1133">Transmembrane helix</keyword>
<dbReference type="Pfam" id="PF05978">
    <property type="entry name" value="UNC-93"/>
    <property type="match status" value="1"/>
</dbReference>
<feature type="transmembrane region" description="Helical" evidence="6">
    <location>
        <begin position="82"/>
        <end position="101"/>
    </location>
</feature>
<feature type="transmembrane region" description="Helical" evidence="6">
    <location>
        <begin position="52"/>
        <end position="75"/>
    </location>
</feature>
<dbReference type="InterPro" id="IPR036259">
    <property type="entry name" value="MFS_trans_sf"/>
</dbReference>
<comment type="similarity">
    <text evidence="2">Belongs to the unc-93 family.</text>
</comment>
<sequence>MLRAGIYELALIIMLGVGSLLMFVGFDTHGFILESVTLSVHKRNPSRIDEYAGYYGLAVSHVCYAVANLFAPFIVSYLHPKWSLFIGSIGFTVYNVGFLYLNSYYFYISSLIMGIGFAVYYCGLGCYISEHSSRKNLARNSSLSWGITCSSFVIGGIILITSLQNDQGDTKAHQQYSDNQIRKVFGAFTGCALISNIILGFLPKKTLENAICRKNSTQKDIRLKDRLGTIFKAFRSPKIWLLSFSWIHLGIMTSELLGVYPTAIIFTESLQSSIKTTVFYGIAVSVGELSTAIVVSILSRRFTHIGRVPVFLTAFIVSSISATLILLSTSRYSPLYPNNEKPLLIKTNFYIAIAIGFLLGVSDGCWNTARGVIIPLLKPHRRAEVFSISKMFQSFASCVIFFVATMIDLYGHYCIMMVSNIIATITFIIVSRNSSDVDVLTDVGKGIQSEF</sequence>
<feature type="transmembrane region" description="Helical" evidence="6">
    <location>
        <begin position="349"/>
        <end position="373"/>
    </location>
</feature>
<accession>A0A0N5AMX1</accession>
<dbReference type="STRING" id="451379.A0A0N5AMX1"/>
<keyword evidence="3 6" id="KW-0812">Transmembrane</keyword>
<dbReference type="WBParaSite" id="SMUV_0000594401-mRNA-1">
    <property type="protein sequence ID" value="SMUV_0000594401-mRNA-1"/>
    <property type="gene ID" value="SMUV_0000594401"/>
</dbReference>
<keyword evidence="7" id="KW-1185">Reference proteome</keyword>
<dbReference type="InterPro" id="IPR051617">
    <property type="entry name" value="UNC-93-like_regulator"/>
</dbReference>
<comment type="subcellular location">
    <subcellularLocation>
        <location evidence="1">Membrane</location>
        <topology evidence="1">Multi-pass membrane protein</topology>
    </subcellularLocation>
</comment>
<dbReference type="PANTHER" id="PTHR23294">
    <property type="entry name" value="ET TRANSLATION PRODUCT-RELATED"/>
    <property type="match status" value="1"/>
</dbReference>
<evidence type="ECO:0000313" key="7">
    <source>
        <dbReference type="Proteomes" id="UP000046393"/>
    </source>
</evidence>
<dbReference type="Gene3D" id="1.20.1250.20">
    <property type="entry name" value="MFS general substrate transporter like domains"/>
    <property type="match status" value="1"/>
</dbReference>
<organism evidence="7 8">
    <name type="scientific">Syphacia muris</name>
    <dbReference type="NCBI Taxonomy" id="451379"/>
    <lineage>
        <taxon>Eukaryota</taxon>
        <taxon>Metazoa</taxon>
        <taxon>Ecdysozoa</taxon>
        <taxon>Nematoda</taxon>
        <taxon>Chromadorea</taxon>
        <taxon>Rhabditida</taxon>
        <taxon>Spirurina</taxon>
        <taxon>Oxyuridomorpha</taxon>
        <taxon>Oxyuroidea</taxon>
        <taxon>Oxyuridae</taxon>
        <taxon>Syphacia</taxon>
    </lineage>
</organism>
<name>A0A0N5AMX1_9BILA</name>
<evidence type="ECO:0000313" key="8">
    <source>
        <dbReference type="WBParaSite" id="SMUV_0000594401-mRNA-1"/>
    </source>
</evidence>
<dbReference type="SUPFAM" id="SSF103473">
    <property type="entry name" value="MFS general substrate transporter"/>
    <property type="match status" value="1"/>
</dbReference>
<proteinExistence type="inferred from homology"/>
<feature type="transmembrane region" description="Helical" evidence="6">
    <location>
        <begin position="410"/>
        <end position="430"/>
    </location>
</feature>
<reference evidence="8" key="1">
    <citation type="submission" date="2017-02" db="UniProtKB">
        <authorList>
            <consortium name="WormBaseParasite"/>
        </authorList>
    </citation>
    <scope>IDENTIFICATION</scope>
</reference>
<feature type="transmembrane region" description="Helical" evidence="6">
    <location>
        <begin position="107"/>
        <end position="130"/>
    </location>
</feature>
<feature type="transmembrane region" description="Helical" evidence="6">
    <location>
        <begin position="142"/>
        <end position="164"/>
    </location>
</feature>
<evidence type="ECO:0000256" key="1">
    <source>
        <dbReference type="ARBA" id="ARBA00004141"/>
    </source>
</evidence>
<feature type="transmembrane region" description="Helical" evidence="6">
    <location>
        <begin position="9"/>
        <end position="32"/>
    </location>
</feature>
<evidence type="ECO:0000256" key="3">
    <source>
        <dbReference type="ARBA" id="ARBA00022692"/>
    </source>
</evidence>
<dbReference type="AlphaFoldDB" id="A0A0N5AMX1"/>
<feature type="transmembrane region" description="Helical" evidence="6">
    <location>
        <begin position="239"/>
        <end position="266"/>
    </location>
</feature>
<feature type="transmembrane region" description="Helical" evidence="6">
    <location>
        <begin position="310"/>
        <end position="329"/>
    </location>
</feature>
<keyword evidence="5 6" id="KW-0472">Membrane</keyword>
<protein>
    <submittedName>
        <fullName evidence="8">UNC93-like protein MFSD11</fullName>
    </submittedName>
</protein>
<feature type="transmembrane region" description="Helical" evidence="6">
    <location>
        <begin position="278"/>
        <end position="298"/>
    </location>
</feature>
<evidence type="ECO:0000256" key="2">
    <source>
        <dbReference type="ARBA" id="ARBA00009172"/>
    </source>
</evidence>
<dbReference type="InterPro" id="IPR010291">
    <property type="entry name" value="Ion_channel_UNC-93"/>
</dbReference>
<evidence type="ECO:0000256" key="4">
    <source>
        <dbReference type="ARBA" id="ARBA00022989"/>
    </source>
</evidence>
<feature type="transmembrane region" description="Helical" evidence="6">
    <location>
        <begin position="184"/>
        <end position="203"/>
    </location>
</feature>
<dbReference type="Proteomes" id="UP000046393">
    <property type="component" value="Unplaced"/>
</dbReference>
<evidence type="ECO:0000256" key="5">
    <source>
        <dbReference type="ARBA" id="ARBA00023136"/>
    </source>
</evidence>
<evidence type="ECO:0000256" key="6">
    <source>
        <dbReference type="SAM" id="Phobius"/>
    </source>
</evidence>
<dbReference type="PANTHER" id="PTHR23294:SF18">
    <property type="entry name" value="UNC93-LIKE PROTEIN MFSD11"/>
    <property type="match status" value="1"/>
</dbReference>
<dbReference type="GO" id="GO:0016020">
    <property type="term" value="C:membrane"/>
    <property type="evidence" value="ECO:0007669"/>
    <property type="project" value="UniProtKB-SubCell"/>
</dbReference>